<dbReference type="PANTHER" id="PTHR24408:SF23">
    <property type="entry name" value="ZINC FINGER PROTEIN 438"/>
    <property type="match status" value="1"/>
</dbReference>
<keyword evidence="6" id="KW-0805">Transcription regulation</keyword>
<evidence type="ECO:0000256" key="8">
    <source>
        <dbReference type="ARBA" id="ARBA00023163"/>
    </source>
</evidence>
<dbReference type="Pfam" id="PF00096">
    <property type="entry name" value="zf-C2H2"/>
    <property type="match status" value="1"/>
</dbReference>
<proteinExistence type="predicted"/>
<feature type="domain" description="C2H2-type" evidence="12">
    <location>
        <begin position="537"/>
        <end position="564"/>
    </location>
</feature>
<accession>A0A8C6UC65</accession>
<comment type="subcellular location">
    <subcellularLocation>
        <location evidence="1">Nucleus</location>
    </subcellularLocation>
</comment>
<dbReference type="GO" id="GO:0005634">
    <property type="term" value="C:nucleus"/>
    <property type="evidence" value="ECO:0007669"/>
    <property type="project" value="UniProtKB-SubCell"/>
</dbReference>
<feature type="domain" description="C2H2-type" evidence="12">
    <location>
        <begin position="417"/>
        <end position="440"/>
    </location>
</feature>
<organism evidence="13 14">
    <name type="scientific">Neogobius melanostomus</name>
    <name type="common">round goby</name>
    <dbReference type="NCBI Taxonomy" id="47308"/>
    <lineage>
        <taxon>Eukaryota</taxon>
        <taxon>Metazoa</taxon>
        <taxon>Chordata</taxon>
        <taxon>Craniata</taxon>
        <taxon>Vertebrata</taxon>
        <taxon>Euteleostomi</taxon>
        <taxon>Actinopterygii</taxon>
        <taxon>Neopterygii</taxon>
        <taxon>Teleostei</taxon>
        <taxon>Neoteleostei</taxon>
        <taxon>Acanthomorphata</taxon>
        <taxon>Gobiaria</taxon>
        <taxon>Gobiiformes</taxon>
        <taxon>Gobioidei</taxon>
        <taxon>Gobiidae</taxon>
        <taxon>Benthophilinae</taxon>
        <taxon>Neogobiini</taxon>
        <taxon>Neogobius</taxon>
    </lineage>
</organism>
<dbReference type="Ensembl" id="ENSNMLT00000035434.1">
    <property type="protein sequence ID" value="ENSNMLP00000031798.1"/>
    <property type="gene ID" value="ENSNMLG00000019943.1"/>
</dbReference>
<dbReference type="Gene3D" id="3.30.160.60">
    <property type="entry name" value="Classic Zinc Finger"/>
    <property type="match status" value="2"/>
</dbReference>
<evidence type="ECO:0000313" key="13">
    <source>
        <dbReference type="Ensembl" id="ENSNMLP00000031798.1"/>
    </source>
</evidence>
<keyword evidence="4 10" id="KW-0863">Zinc-finger</keyword>
<reference evidence="13" key="2">
    <citation type="submission" date="2025-09" db="UniProtKB">
        <authorList>
            <consortium name="Ensembl"/>
        </authorList>
    </citation>
    <scope>IDENTIFICATION</scope>
</reference>
<dbReference type="GO" id="GO:0000981">
    <property type="term" value="F:DNA-binding transcription factor activity, RNA polymerase II-specific"/>
    <property type="evidence" value="ECO:0007669"/>
    <property type="project" value="TreeGrafter"/>
</dbReference>
<evidence type="ECO:0000256" key="5">
    <source>
        <dbReference type="ARBA" id="ARBA00022833"/>
    </source>
</evidence>
<keyword evidence="3" id="KW-0677">Repeat</keyword>
<feature type="region of interest" description="Disordered" evidence="11">
    <location>
        <begin position="219"/>
        <end position="248"/>
    </location>
</feature>
<keyword evidence="14" id="KW-1185">Reference proteome</keyword>
<protein>
    <submittedName>
        <fullName evidence="13">Zinc finger protein 438</fullName>
    </submittedName>
</protein>
<keyword evidence="7" id="KW-0238">DNA-binding</keyword>
<evidence type="ECO:0000256" key="2">
    <source>
        <dbReference type="ARBA" id="ARBA00022723"/>
    </source>
</evidence>
<feature type="domain" description="C2H2-type" evidence="12">
    <location>
        <begin position="357"/>
        <end position="384"/>
    </location>
</feature>
<feature type="domain" description="C2H2-type" evidence="12">
    <location>
        <begin position="385"/>
        <end position="413"/>
    </location>
</feature>
<dbReference type="PROSITE" id="PS50157">
    <property type="entry name" value="ZINC_FINGER_C2H2_2"/>
    <property type="match status" value="4"/>
</dbReference>
<dbReference type="GO" id="GO:0008270">
    <property type="term" value="F:zinc ion binding"/>
    <property type="evidence" value="ECO:0007669"/>
    <property type="project" value="UniProtKB-KW"/>
</dbReference>
<evidence type="ECO:0000256" key="6">
    <source>
        <dbReference type="ARBA" id="ARBA00023015"/>
    </source>
</evidence>
<evidence type="ECO:0000256" key="11">
    <source>
        <dbReference type="SAM" id="MobiDB-lite"/>
    </source>
</evidence>
<dbReference type="AlphaFoldDB" id="A0A8C6UC65"/>
<evidence type="ECO:0000256" key="3">
    <source>
        <dbReference type="ARBA" id="ARBA00022737"/>
    </source>
</evidence>
<keyword evidence="9" id="KW-0539">Nucleus</keyword>
<keyword evidence="2" id="KW-0479">Metal-binding</keyword>
<evidence type="ECO:0000256" key="7">
    <source>
        <dbReference type="ARBA" id="ARBA00023125"/>
    </source>
</evidence>
<dbReference type="FunFam" id="3.30.160.60:FF:000325">
    <property type="entry name" value="ZFP90 zinc finger protein"/>
    <property type="match status" value="1"/>
</dbReference>
<dbReference type="PANTHER" id="PTHR24408">
    <property type="entry name" value="ZINC FINGER PROTEIN"/>
    <property type="match status" value="1"/>
</dbReference>
<dbReference type="InterPro" id="IPR036236">
    <property type="entry name" value="Znf_C2H2_sf"/>
</dbReference>
<evidence type="ECO:0000256" key="9">
    <source>
        <dbReference type="ARBA" id="ARBA00023242"/>
    </source>
</evidence>
<reference evidence="13" key="1">
    <citation type="submission" date="2025-08" db="UniProtKB">
        <authorList>
            <consortium name="Ensembl"/>
        </authorList>
    </citation>
    <scope>IDENTIFICATION</scope>
</reference>
<dbReference type="Proteomes" id="UP000694523">
    <property type="component" value="Unplaced"/>
</dbReference>
<dbReference type="SUPFAM" id="SSF57667">
    <property type="entry name" value="beta-beta-alpha zinc fingers"/>
    <property type="match status" value="1"/>
</dbReference>
<keyword evidence="8" id="KW-0804">Transcription</keyword>
<evidence type="ECO:0000256" key="10">
    <source>
        <dbReference type="PROSITE-ProRule" id="PRU00042"/>
    </source>
</evidence>
<dbReference type="InterPro" id="IPR013087">
    <property type="entry name" value="Znf_C2H2_type"/>
</dbReference>
<dbReference type="GO" id="GO:0043565">
    <property type="term" value="F:sequence-specific DNA binding"/>
    <property type="evidence" value="ECO:0007669"/>
    <property type="project" value="TreeGrafter"/>
</dbReference>
<evidence type="ECO:0000256" key="4">
    <source>
        <dbReference type="ARBA" id="ARBA00022771"/>
    </source>
</evidence>
<sequence>GAGRLSAQSLQFRTIAPKAPAAVPSVSPALLSCQPPSALPEASTASCPKSIIVPTQNYALMQIAGQDGTFSLVALPPSNLKLPIPRYQAARSKSTSDKAKTPPACKTKVTPKVVTGTQTKLLPKAPKEEGSDQLLFIDQASPDLSVTALLPENAVLYTGSQLDPKLCQSKPSSSITVLSPAIFSKAVQIIPSPPKGKLPILPYSKIKNSLIPAAKLNSMTPEKNNLGNPPLRSRTLQKAPGRKRGRKRKTMEDILAFEARKKRSLTFFRRRVPEKLPAVVPNKPKEVDISKKYRSIRPKPILVMETVPQLVNMPALQPDSQDKELALGLQTANTLGNPPVPAPVALHLRGVSHSRLHRCPTCSRCFQFKHHLQSHMNSHNNSRPYACPVCRKAYAHSGSLSTHMKLHHSEVRPRRALSCEFCQKAFGYVGVYFSHLREVHRVVLTVEPSISQHEDSQVEGFVAVEREDPVELQIKCGRCQAITPTFADMKMHLRHVHGEELPVPEGEALRSGREAENELVKHAAHYWRQLNHKRNLVKCGSCDEEFFSFSKLKRHVMSHHLSRDGEGGGGLSPDSEGGGLGVLAGKAGLNCVLCREVLDSRDGVLEHWRSRHHCEQPGLLWDALSSYSGQEEIDVDTPHPSPHSASYPH</sequence>
<dbReference type="PROSITE" id="PS00028">
    <property type="entry name" value="ZINC_FINGER_C2H2_1"/>
    <property type="match status" value="5"/>
</dbReference>
<keyword evidence="5" id="KW-0862">Zinc</keyword>
<dbReference type="SMART" id="SM00355">
    <property type="entry name" value="ZnF_C2H2"/>
    <property type="match status" value="6"/>
</dbReference>
<evidence type="ECO:0000313" key="14">
    <source>
        <dbReference type="Proteomes" id="UP000694523"/>
    </source>
</evidence>
<evidence type="ECO:0000259" key="12">
    <source>
        <dbReference type="PROSITE" id="PS50157"/>
    </source>
</evidence>
<evidence type="ECO:0000256" key="1">
    <source>
        <dbReference type="ARBA" id="ARBA00004123"/>
    </source>
</evidence>
<name>A0A8C6UC65_9GOBI</name>